<sequence>MAFEGYREESKGRWFGGGAQMVYVSNELNENKFFIVNEVECHLIRIREEKQIELLFNCMYGPQLSDEEIEWLISQAGFKYYDSVGDYIAREQ</sequence>
<dbReference type="RefSeq" id="WP_264988444.1">
    <property type="nucleotide sequence ID" value="NZ_BRZA01000002.1"/>
</dbReference>
<dbReference type="Proteomes" id="UP001065593">
    <property type="component" value="Unassembled WGS sequence"/>
</dbReference>
<protein>
    <submittedName>
        <fullName evidence="1">Uncharacterized protein</fullName>
    </submittedName>
</protein>
<proteinExistence type="predicted"/>
<accession>A0ABQ5NKN6</accession>
<organism evidence="1 2">
    <name type="scientific">Lysinibacillus piscis</name>
    <dbReference type="NCBI Taxonomy" id="2518931"/>
    <lineage>
        <taxon>Bacteria</taxon>
        <taxon>Bacillati</taxon>
        <taxon>Bacillota</taxon>
        <taxon>Bacilli</taxon>
        <taxon>Bacillales</taxon>
        <taxon>Bacillaceae</taxon>
        <taxon>Lysinibacillus</taxon>
    </lineage>
</organism>
<dbReference type="EMBL" id="BRZA01000002">
    <property type="protein sequence ID" value="GLC88683.1"/>
    <property type="molecule type" value="Genomic_DNA"/>
</dbReference>
<evidence type="ECO:0000313" key="1">
    <source>
        <dbReference type="EMBL" id="GLC88683.1"/>
    </source>
</evidence>
<evidence type="ECO:0000313" key="2">
    <source>
        <dbReference type="Proteomes" id="UP001065593"/>
    </source>
</evidence>
<comment type="caution">
    <text evidence="1">The sequence shown here is derived from an EMBL/GenBank/DDBJ whole genome shotgun (WGS) entry which is preliminary data.</text>
</comment>
<name>A0ABQ5NKN6_9BACI</name>
<keyword evidence="2" id="KW-1185">Reference proteome</keyword>
<reference evidence="1" key="1">
    <citation type="submission" date="2022-08" db="EMBL/GenBank/DDBJ databases">
        <title>Draft genome sequence of Lysinibacillus sp. strain KH24.</title>
        <authorList>
            <person name="Kanbe H."/>
            <person name="Itoh H."/>
        </authorList>
    </citation>
    <scope>NUCLEOTIDE SEQUENCE</scope>
    <source>
        <strain evidence="1">KH24</strain>
    </source>
</reference>
<gene>
    <name evidence="1" type="ORF">LYSBPC_18100</name>
</gene>